<name>A0A2A2KW35_9BILA</name>
<evidence type="ECO:0000256" key="6">
    <source>
        <dbReference type="ARBA" id="ARBA00023136"/>
    </source>
</evidence>
<dbReference type="InterPro" id="IPR036259">
    <property type="entry name" value="MFS_trans_sf"/>
</dbReference>
<dbReference type="InterPro" id="IPR050814">
    <property type="entry name" value="Myo-inositol_Transporter"/>
</dbReference>
<feature type="region of interest" description="Disordered" evidence="7">
    <location>
        <begin position="1"/>
        <end position="30"/>
    </location>
</feature>
<dbReference type="PRINTS" id="PR00171">
    <property type="entry name" value="SUGRTRNSPORT"/>
</dbReference>
<keyword evidence="6 8" id="KW-0472">Membrane</keyword>
<dbReference type="InterPro" id="IPR020846">
    <property type="entry name" value="MFS_dom"/>
</dbReference>
<dbReference type="Proteomes" id="UP000218231">
    <property type="component" value="Unassembled WGS sequence"/>
</dbReference>
<keyword evidence="5 8" id="KW-1133">Transmembrane helix</keyword>
<feature type="transmembrane region" description="Helical" evidence="8">
    <location>
        <begin position="137"/>
        <end position="158"/>
    </location>
</feature>
<dbReference type="OrthoDB" id="5849205at2759"/>
<dbReference type="STRING" id="2018661.A0A2A2KW35"/>
<evidence type="ECO:0000256" key="7">
    <source>
        <dbReference type="SAM" id="MobiDB-lite"/>
    </source>
</evidence>
<accession>A0A2A2KW35</accession>
<evidence type="ECO:0000313" key="10">
    <source>
        <dbReference type="EMBL" id="PAV78174.1"/>
    </source>
</evidence>
<evidence type="ECO:0000256" key="2">
    <source>
        <dbReference type="ARBA" id="ARBA00010992"/>
    </source>
</evidence>
<dbReference type="Pfam" id="PF00083">
    <property type="entry name" value="Sugar_tr"/>
    <property type="match status" value="1"/>
</dbReference>
<dbReference type="EMBL" id="LIAE01007607">
    <property type="protein sequence ID" value="PAV78174.1"/>
    <property type="molecule type" value="Genomic_DNA"/>
</dbReference>
<organism evidence="10 11">
    <name type="scientific">Diploscapter pachys</name>
    <dbReference type="NCBI Taxonomy" id="2018661"/>
    <lineage>
        <taxon>Eukaryota</taxon>
        <taxon>Metazoa</taxon>
        <taxon>Ecdysozoa</taxon>
        <taxon>Nematoda</taxon>
        <taxon>Chromadorea</taxon>
        <taxon>Rhabditida</taxon>
        <taxon>Rhabditina</taxon>
        <taxon>Rhabditomorpha</taxon>
        <taxon>Rhabditoidea</taxon>
        <taxon>Rhabditidae</taxon>
        <taxon>Diploscapter</taxon>
    </lineage>
</organism>
<evidence type="ECO:0000256" key="8">
    <source>
        <dbReference type="SAM" id="Phobius"/>
    </source>
</evidence>
<evidence type="ECO:0000313" key="11">
    <source>
        <dbReference type="Proteomes" id="UP000218231"/>
    </source>
</evidence>
<comment type="similarity">
    <text evidence="2">Belongs to the major facilitator superfamily. Sugar transporter (TC 2.A.1.1) family.</text>
</comment>
<evidence type="ECO:0000259" key="9">
    <source>
        <dbReference type="PROSITE" id="PS50850"/>
    </source>
</evidence>
<dbReference type="InterPro" id="IPR005829">
    <property type="entry name" value="Sugar_transporter_CS"/>
</dbReference>
<sequence length="179" mass="18670">MIDSKDDLLTETSKTNKDELSHSGKSQGRPATTPSISLYIILLTVQACIGGLLFGYDTGVVSSAMLFVPDNAGMNHMGIGWQELIVSITPGMAGIGALLAGQAADLVGRRPVILAASALFLVGAVVCAAAPERWVLLGGRILLGIAIGFASMIIPVFISEGSPSHIRGTLVTVYQVRCF</sequence>
<dbReference type="GO" id="GO:0016324">
    <property type="term" value="C:apical plasma membrane"/>
    <property type="evidence" value="ECO:0007669"/>
    <property type="project" value="TreeGrafter"/>
</dbReference>
<comment type="subcellular location">
    <subcellularLocation>
        <location evidence="1">Membrane</location>
        <topology evidence="1">Multi-pass membrane protein</topology>
    </subcellularLocation>
</comment>
<feature type="transmembrane region" description="Helical" evidence="8">
    <location>
        <begin position="79"/>
        <end position="100"/>
    </location>
</feature>
<dbReference type="Gene3D" id="1.20.1250.20">
    <property type="entry name" value="MFS general substrate transporter like domains"/>
    <property type="match status" value="1"/>
</dbReference>
<evidence type="ECO:0000256" key="4">
    <source>
        <dbReference type="ARBA" id="ARBA00022692"/>
    </source>
</evidence>
<feature type="transmembrane region" description="Helical" evidence="8">
    <location>
        <begin position="112"/>
        <end position="131"/>
    </location>
</feature>
<protein>
    <recommendedName>
        <fullName evidence="9">Major facilitator superfamily (MFS) profile domain-containing protein</fullName>
    </recommendedName>
</protein>
<dbReference type="PANTHER" id="PTHR48020:SF12">
    <property type="entry name" value="PROTON MYO-INOSITOL COTRANSPORTER"/>
    <property type="match status" value="1"/>
</dbReference>
<dbReference type="SUPFAM" id="SSF103473">
    <property type="entry name" value="MFS general substrate transporter"/>
    <property type="match status" value="1"/>
</dbReference>
<feature type="compositionally biased region" description="Basic and acidic residues" evidence="7">
    <location>
        <begin position="1"/>
        <end position="22"/>
    </location>
</feature>
<gene>
    <name evidence="10" type="ORF">WR25_26187</name>
</gene>
<dbReference type="PROSITE" id="PS00216">
    <property type="entry name" value="SUGAR_TRANSPORT_1"/>
    <property type="match status" value="1"/>
</dbReference>
<evidence type="ECO:0000256" key="1">
    <source>
        <dbReference type="ARBA" id="ARBA00004141"/>
    </source>
</evidence>
<keyword evidence="3" id="KW-0813">Transport</keyword>
<comment type="caution">
    <text evidence="10">The sequence shown here is derived from an EMBL/GenBank/DDBJ whole genome shotgun (WGS) entry which is preliminary data.</text>
</comment>
<evidence type="ECO:0000256" key="5">
    <source>
        <dbReference type="ARBA" id="ARBA00022989"/>
    </source>
</evidence>
<dbReference type="GO" id="GO:0005366">
    <property type="term" value="F:myo-inositol:proton symporter activity"/>
    <property type="evidence" value="ECO:0007669"/>
    <property type="project" value="TreeGrafter"/>
</dbReference>
<dbReference type="AlphaFoldDB" id="A0A2A2KW35"/>
<proteinExistence type="inferred from homology"/>
<evidence type="ECO:0000256" key="3">
    <source>
        <dbReference type="ARBA" id="ARBA00022448"/>
    </source>
</evidence>
<reference evidence="10 11" key="1">
    <citation type="journal article" date="2017" name="Curr. Biol.">
        <title>Genome architecture and evolution of a unichromosomal asexual nematode.</title>
        <authorList>
            <person name="Fradin H."/>
            <person name="Zegar C."/>
            <person name="Gutwein M."/>
            <person name="Lucas J."/>
            <person name="Kovtun M."/>
            <person name="Corcoran D."/>
            <person name="Baugh L.R."/>
            <person name="Kiontke K."/>
            <person name="Gunsalus K."/>
            <person name="Fitch D.H."/>
            <person name="Piano F."/>
        </authorList>
    </citation>
    <scope>NUCLEOTIDE SEQUENCE [LARGE SCALE GENOMIC DNA]</scope>
    <source>
        <strain evidence="10">PF1309</strain>
    </source>
</reference>
<keyword evidence="11" id="KW-1185">Reference proteome</keyword>
<dbReference type="PANTHER" id="PTHR48020">
    <property type="entry name" value="PROTON MYO-INOSITOL COTRANSPORTER"/>
    <property type="match status" value="1"/>
</dbReference>
<dbReference type="PROSITE" id="PS00217">
    <property type="entry name" value="SUGAR_TRANSPORT_2"/>
    <property type="match status" value="1"/>
</dbReference>
<keyword evidence="4 8" id="KW-0812">Transmembrane</keyword>
<feature type="transmembrane region" description="Helical" evidence="8">
    <location>
        <begin position="36"/>
        <end position="56"/>
    </location>
</feature>
<feature type="domain" description="Major facilitator superfamily (MFS) profile" evidence="9">
    <location>
        <begin position="43"/>
        <end position="179"/>
    </location>
</feature>
<dbReference type="PROSITE" id="PS50850">
    <property type="entry name" value="MFS"/>
    <property type="match status" value="1"/>
</dbReference>
<dbReference type="InterPro" id="IPR003663">
    <property type="entry name" value="Sugar/inositol_transpt"/>
</dbReference>
<dbReference type="InterPro" id="IPR005828">
    <property type="entry name" value="MFS_sugar_transport-like"/>
</dbReference>